<proteinExistence type="predicted"/>
<accession>A0ABP9AFJ2</accession>
<dbReference type="InterPro" id="IPR003607">
    <property type="entry name" value="HD/PDEase_dom"/>
</dbReference>
<keyword evidence="3" id="KW-1185">Reference proteome</keyword>
<evidence type="ECO:0000313" key="2">
    <source>
        <dbReference type="EMBL" id="GAA4780727.1"/>
    </source>
</evidence>
<reference evidence="3" key="1">
    <citation type="journal article" date="2019" name="Int. J. Syst. Evol. Microbiol.">
        <title>The Global Catalogue of Microorganisms (GCM) 10K type strain sequencing project: providing services to taxonomists for standard genome sequencing and annotation.</title>
        <authorList>
            <consortium name="The Broad Institute Genomics Platform"/>
            <consortium name="The Broad Institute Genome Sequencing Center for Infectious Disease"/>
            <person name="Wu L."/>
            <person name="Ma J."/>
        </authorList>
    </citation>
    <scope>NUCLEOTIDE SEQUENCE [LARGE SCALE GENOMIC DNA]</scope>
    <source>
        <strain evidence="3">JCM 18200</strain>
    </source>
</reference>
<gene>
    <name evidence="2" type="ORF">GCM10023231_04850</name>
</gene>
<dbReference type="Gene3D" id="1.10.3210.10">
    <property type="entry name" value="Hypothetical protein af1432"/>
    <property type="match status" value="1"/>
</dbReference>
<dbReference type="Proteomes" id="UP001501411">
    <property type="component" value="Unassembled WGS sequence"/>
</dbReference>
<dbReference type="RefSeq" id="WP_345230098.1">
    <property type="nucleotide sequence ID" value="NZ_BAABIQ010000003.1"/>
</dbReference>
<dbReference type="SUPFAM" id="SSF109604">
    <property type="entry name" value="HD-domain/PDEase-like"/>
    <property type="match status" value="1"/>
</dbReference>
<dbReference type="EMBL" id="BAABIQ010000003">
    <property type="protein sequence ID" value="GAA4780727.1"/>
    <property type="molecule type" value="Genomic_DNA"/>
</dbReference>
<sequence length="195" mass="22538">MQFDLVLPFLLNKLKHELPPTLKYHNVAHTEDVLHAAQEIAHAEQVAGQDLTVLLTAALFHDTGFMVSNVNHEHISCAIADRYLPQFNYPNSTIGDIKTLIMATCVPQKPQDHLQQIICDADLDYLGRDDFFATSERLYEEMLALHQVSSKRDYMNLQIAFLQEHHYFTDTSKRLRNPKKEKHLQTIKKNYLNIP</sequence>
<dbReference type="Pfam" id="PF01966">
    <property type="entry name" value="HD"/>
    <property type="match status" value="1"/>
</dbReference>
<evidence type="ECO:0000313" key="3">
    <source>
        <dbReference type="Proteomes" id="UP001501411"/>
    </source>
</evidence>
<organism evidence="2 3">
    <name type="scientific">Olivibacter ginsenosidimutans</name>
    <dbReference type="NCBI Taxonomy" id="1176537"/>
    <lineage>
        <taxon>Bacteria</taxon>
        <taxon>Pseudomonadati</taxon>
        <taxon>Bacteroidota</taxon>
        <taxon>Sphingobacteriia</taxon>
        <taxon>Sphingobacteriales</taxon>
        <taxon>Sphingobacteriaceae</taxon>
        <taxon>Olivibacter</taxon>
    </lineage>
</organism>
<comment type="caution">
    <text evidence="2">The sequence shown here is derived from an EMBL/GenBank/DDBJ whole genome shotgun (WGS) entry which is preliminary data.</text>
</comment>
<protein>
    <recommendedName>
        <fullName evidence="1">HD/PDEase domain-containing protein</fullName>
    </recommendedName>
</protein>
<dbReference type="CDD" id="cd00077">
    <property type="entry name" value="HDc"/>
    <property type="match status" value="1"/>
</dbReference>
<feature type="domain" description="HD/PDEase" evidence="1">
    <location>
        <begin position="22"/>
        <end position="135"/>
    </location>
</feature>
<dbReference type="InterPro" id="IPR006674">
    <property type="entry name" value="HD_domain"/>
</dbReference>
<name>A0ABP9AFJ2_9SPHI</name>
<evidence type="ECO:0000259" key="1">
    <source>
        <dbReference type="SMART" id="SM00471"/>
    </source>
</evidence>
<dbReference type="SMART" id="SM00471">
    <property type="entry name" value="HDc"/>
    <property type="match status" value="1"/>
</dbReference>